<organism evidence="10 11">
    <name type="scientific">Paralcaligenes ureilyticus</name>
    <dbReference type="NCBI Taxonomy" id="627131"/>
    <lineage>
        <taxon>Bacteria</taxon>
        <taxon>Pseudomonadati</taxon>
        <taxon>Pseudomonadota</taxon>
        <taxon>Betaproteobacteria</taxon>
        <taxon>Burkholderiales</taxon>
        <taxon>Alcaligenaceae</taxon>
        <taxon>Paralcaligenes</taxon>
    </lineage>
</organism>
<keyword evidence="6" id="KW-0865">Zymogen</keyword>
<dbReference type="InterPro" id="IPR050819">
    <property type="entry name" value="Tripeptidyl-peptidase_I"/>
</dbReference>
<keyword evidence="11" id="KW-1185">Reference proteome</keyword>
<evidence type="ECO:0000313" key="10">
    <source>
        <dbReference type="EMBL" id="TCT06412.1"/>
    </source>
</evidence>
<dbReference type="AlphaFoldDB" id="A0A4R3M0B0"/>
<comment type="caution">
    <text evidence="8">Lacks conserved residue(s) required for the propagation of feature annotation.</text>
</comment>
<evidence type="ECO:0000259" key="9">
    <source>
        <dbReference type="PROSITE" id="PS51695"/>
    </source>
</evidence>
<dbReference type="InterPro" id="IPR030400">
    <property type="entry name" value="Sedolisin_dom"/>
</dbReference>
<dbReference type="PROSITE" id="PS51892">
    <property type="entry name" value="SUBTILASE"/>
    <property type="match status" value="1"/>
</dbReference>
<dbReference type="EMBL" id="SMAJ01000008">
    <property type="protein sequence ID" value="TCT06412.1"/>
    <property type="molecule type" value="Genomic_DNA"/>
</dbReference>
<name>A0A4R3M0B0_9BURK</name>
<feature type="active site" description="Charge relay system" evidence="7">
    <location>
        <position position="252"/>
    </location>
</feature>
<evidence type="ECO:0000256" key="1">
    <source>
        <dbReference type="ARBA" id="ARBA00022670"/>
    </source>
</evidence>
<dbReference type="SUPFAM" id="SSF54897">
    <property type="entry name" value="Protease propeptides/inhibitors"/>
    <property type="match status" value="1"/>
</dbReference>
<dbReference type="GO" id="GO:0008240">
    <property type="term" value="F:tripeptidyl-peptidase activity"/>
    <property type="evidence" value="ECO:0007669"/>
    <property type="project" value="TreeGrafter"/>
</dbReference>
<reference evidence="10 11" key="1">
    <citation type="submission" date="2019-03" db="EMBL/GenBank/DDBJ databases">
        <title>Genomic Encyclopedia of Type Strains, Phase IV (KMG-IV): sequencing the most valuable type-strain genomes for metagenomic binning, comparative biology and taxonomic classification.</title>
        <authorList>
            <person name="Goeker M."/>
        </authorList>
    </citation>
    <scope>NUCLEOTIDE SEQUENCE [LARGE SCALE GENOMIC DNA]</scope>
    <source>
        <strain evidence="10 11">DSM 24591</strain>
    </source>
</reference>
<keyword evidence="4 7" id="KW-0720">Serine protease</keyword>
<keyword evidence="1 7" id="KW-0645">Protease</keyword>
<feature type="active site" description="Charge relay system" evidence="7">
    <location>
        <position position="449"/>
    </location>
</feature>
<evidence type="ECO:0000256" key="8">
    <source>
        <dbReference type="PROSITE-ProRule" id="PRU01240"/>
    </source>
</evidence>
<sequence>MAKCPLRGSERAPLADARCVGPADPAQELEAIIIVRRHANNDLRNIVDKLAIGDHRAAHLSRAEFAKKFGAARQDIAKVIDFANQYGLRILREDIAGSSVTVAGTVAQFNVAFDVDLQSYEHRLGNYRGRIGPLHIPEYLKDIVTAVVGLDNRPQARSHFRLHPPFRVAPRTARSAFSPIQIASLYNFPDNAGKGQCIGLIELGGGYIESDLQAYFSKLNVASPTVTAVSVNGATNQATGNPNGPDGEVTLDIEIAGAIAPEAHIAVYFSTNSDAGFISALSQAVHDSINKPSVISISWGGPEPMWTPQSMQAFNDALQAAAAMGVTVCAASGDNGASDGIADGANHVDFPASSPYVLACGGTSLHASGHAIQSEVVWNDGTQGGAGGGGVSTIFELPAWQKKLSLNTQDGRSAALRKRGVPDVAGNADPLTGYRVLIDGSDEVVGGTSAVAPLWAALIARINTDKASTVGFINAKLYRQPTALNDITQGNNGSFAASPGWDACTGLGSPNGQKLAQML</sequence>
<dbReference type="CDD" id="cd11377">
    <property type="entry name" value="Pro-peptidase_S53"/>
    <property type="match status" value="1"/>
</dbReference>
<evidence type="ECO:0000256" key="3">
    <source>
        <dbReference type="ARBA" id="ARBA00022801"/>
    </source>
</evidence>
<dbReference type="InterPro" id="IPR000209">
    <property type="entry name" value="Peptidase_S8/S53_dom"/>
</dbReference>
<evidence type="ECO:0000256" key="5">
    <source>
        <dbReference type="ARBA" id="ARBA00022837"/>
    </source>
</evidence>
<feature type="domain" description="Peptidase S53" evidence="9">
    <location>
        <begin position="176"/>
        <end position="519"/>
    </location>
</feature>
<dbReference type="PROSITE" id="PS51695">
    <property type="entry name" value="SEDOLISIN"/>
    <property type="match status" value="1"/>
</dbReference>
<dbReference type="Pfam" id="PF09286">
    <property type="entry name" value="Pro-kuma_activ"/>
    <property type="match status" value="1"/>
</dbReference>
<evidence type="ECO:0000256" key="4">
    <source>
        <dbReference type="ARBA" id="ARBA00022825"/>
    </source>
</evidence>
<keyword evidence="2 7" id="KW-0479">Metal-binding</keyword>
<dbReference type="PANTHER" id="PTHR14218">
    <property type="entry name" value="PROTEASE S8 TRIPEPTIDYL PEPTIDASE I CLN2"/>
    <property type="match status" value="1"/>
</dbReference>
<evidence type="ECO:0000313" key="11">
    <source>
        <dbReference type="Proteomes" id="UP000295525"/>
    </source>
</evidence>
<dbReference type="Pfam" id="PF00082">
    <property type="entry name" value="Peptidase_S8"/>
    <property type="match status" value="1"/>
</dbReference>
<comment type="cofactor">
    <cofactor evidence="7">
        <name>Ca(2+)</name>
        <dbReference type="ChEBI" id="CHEBI:29108"/>
    </cofactor>
    <text evidence="7">Binds 1 Ca(2+) ion per subunit.</text>
</comment>
<feature type="binding site" evidence="7">
    <location>
        <position position="500"/>
    </location>
    <ligand>
        <name>Ca(2+)</name>
        <dbReference type="ChEBI" id="CHEBI:29108"/>
    </ligand>
</feature>
<evidence type="ECO:0000256" key="6">
    <source>
        <dbReference type="ARBA" id="ARBA00023145"/>
    </source>
</evidence>
<feature type="binding site" evidence="7">
    <location>
        <position position="487"/>
    </location>
    <ligand>
        <name>Ca(2+)</name>
        <dbReference type="ChEBI" id="CHEBI:29108"/>
    </ligand>
</feature>
<feature type="active site" description="Charge relay system" evidence="7">
    <location>
        <position position="248"/>
    </location>
</feature>
<evidence type="ECO:0000256" key="2">
    <source>
        <dbReference type="ARBA" id="ARBA00022723"/>
    </source>
</evidence>
<dbReference type="CDD" id="cd04056">
    <property type="entry name" value="Peptidases_S53"/>
    <property type="match status" value="1"/>
</dbReference>
<protein>
    <submittedName>
        <fullName evidence="10">Kumamolisin</fullName>
    </submittedName>
</protein>
<dbReference type="SMART" id="SM00944">
    <property type="entry name" value="Pro-kuma_activ"/>
    <property type="match status" value="1"/>
</dbReference>
<dbReference type="GO" id="GO:0046872">
    <property type="term" value="F:metal ion binding"/>
    <property type="evidence" value="ECO:0007669"/>
    <property type="project" value="UniProtKB-UniRule"/>
</dbReference>
<dbReference type="SUPFAM" id="SSF52743">
    <property type="entry name" value="Subtilisin-like"/>
    <property type="match status" value="1"/>
</dbReference>
<keyword evidence="3 7" id="KW-0378">Hydrolase</keyword>
<dbReference type="GO" id="GO:0006508">
    <property type="term" value="P:proteolysis"/>
    <property type="evidence" value="ECO:0007669"/>
    <property type="project" value="UniProtKB-KW"/>
</dbReference>
<dbReference type="InterPro" id="IPR015366">
    <property type="entry name" value="S53_propep"/>
</dbReference>
<dbReference type="Gene3D" id="3.40.50.200">
    <property type="entry name" value="Peptidase S8/S53 domain"/>
    <property type="match status" value="1"/>
</dbReference>
<feature type="binding site" evidence="7">
    <location>
        <position position="502"/>
    </location>
    <ligand>
        <name>Ca(2+)</name>
        <dbReference type="ChEBI" id="CHEBI:29108"/>
    </ligand>
</feature>
<proteinExistence type="inferred from homology"/>
<evidence type="ECO:0000256" key="7">
    <source>
        <dbReference type="PROSITE-ProRule" id="PRU01032"/>
    </source>
</evidence>
<dbReference type="Proteomes" id="UP000295525">
    <property type="component" value="Unassembled WGS sequence"/>
</dbReference>
<keyword evidence="5 7" id="KW-0106">Calcium</keyword>
<gene>
    <name evidence="10" type="ORF">EDC26_108148</name>
</gene>
<comment type="caution">
    <text evidence="10">The sequence shown here is derived from an EMBL/GenBank/DDBJ whole genome shotgun (WGS) entry which is preliminary data.</text>
</comment>
<dbReference type="InterPro" id="IPR036852">
    <property type="entry name" value="Peptidase_S8/S53_dom_sf"/>
</dbReference>
<accession>A0A4R3M0B0</accession>
<comment type="similarity">
    <text evidence="8">Belongs to the peptidase S8 family.</text>
</comment>
<dbReference type="PANTHER" id="PTHR14218:SF15">
    <property type="entry name" value="TRIPEPTIDYL-PEPTIDASE 1"/>
    <property type="match status" value="1"/>
</dbReference>
<feature type="binding site" evidence="7">
    <location>
        <position position="486"/>
    </location>
    <ligand>
        <name>Ca(2+)</name>
        <dbReference type="ChEBI" id="CHEBI:29108"/>
    </ligand>
</feature>
<dbReference type="GO" id="GO:0004252">
    <property type="term" value="F:serine-type endopeptidase activity"/>
    <property type="evidence" value="ECO:0007669"/>
    <property type="project" value="UniProtKB-UniRule"/>
</dbReference>
<dbReference type="OrthoDB" id="9770107at2"/>